<keyword evidence="7 8" id="KW-0238">DNA-binding</keyword>
<evidence type="ECO:0000259" key="12">
    <source>
        <dbReference type="SMART" id="SM00382"/>
    </source>
</evidence>
<gene>
    <name evidence="8" type="primary">dnaA</name>
    <name evidence="14" type="ORF">A2931_01095</name>
</gene>
<comment type="function">
    <text evidence="8 10">Plays an essential role in the initiation and regulation of chromosomal replication. ATP-DnaA binds to the origin of replication (oriC) to initiate formation of the DNA replication initiation complex once per cell cycle. Binds the DnaA box (a 9 base pair repeat at the origin) and separates the double-stranded (ds)DNA. Forms a right-handed helical filament on oriC DNA; dsDNA binds to the exterior of the filament while single-stranded (ss)DNA is stabiized in the filament's interior. The ATP-DnaA-oriC complex binds and stabilizes one strand of the AT-rich DNA unwinding element (DUE), permitting loading of DNA polymerase. After initiation quickly degrades to an ADP-DnaA complex that is not apt for DNA replication. Binds acidic phospholipids.</text>
</comment>
<dbReference type="NCBIfam" id="TIGR00362">
    <property type="entry name" value="DnaA"/>
    <property type="match status" value="1"/>
</dbReference>
<keyword evidence="5 8" id="KW-0067">ATP-binding</keyword>
<dbReference type="InterPro" id="IPR001957">
    <property type="entry name" value="Chromosome_initiator_DnaA"/>
</dbReference>
<dbReference type="InterPro" id="IPR020591">
    <property type="entry name" value="Chromosome_initiator_DnaA-like"/>
</dbReference>
<feature type="binding site" evidence="8">
    <location>
        <position position="160"/>
    </location>
    <ligand>
        <name>ATP</name>
        <dbReference type="ChEBI" id="CHEBI:30616"/>
    </ligand>
</feature>
<dbReference type="InterPro" id="IPR003593">
    <property type="entry name" value="AAA+_ATPase"/>
</dbReference>
<evidence type="ECO:0000256" key="6">
    <source>
        <dbReference type="ARBA" id="ARBA00023121"/>
    </source>
</evidence>
<dbReference type="Gene3D" id="1.10.1750.10">
    <property type="match status" value="1"/>
</dbReference>
<dbReference type="Gene3D" id="3.40.50.300">
    <property type="entry name" value="P-loop containing nucleotide triphosphate hydrolases"/>
    <property type="match status" value="1"/>
</dbReference>
<dbReference type="SUPFAM" id="SSF52540">
    <property type="entry name" value="P-loop containing nucleoside triphosphate hydrolases"/>
    <property type="match status" value="1"/>
</dbReference>
<dbReference type="GO" id="GO:0003688">
    <property type="term" value="F:DNA replication origin binding"/>
    <property type="evidence" value="ECO:0007669"/>
    <property type="project" value="UniProtKB-UniRule"/>
</dbReference>
<feature type="domain" description="AAA+ ATPase" evidence="12">
    <location>
        <begin position="145"/>
        <end position="278"/>
    </location>
</feature>
<keyword evidence="3 8" id="KW-0235">DNA replication</keyword>
<dbReference type="Gene3D" id="1.10.8.60">
    <property type="match status" value="1"/>
</dbReference>
<dbReference type="GO" id="GO:0005737">
    <property type="term" value="C:cytoplasm"/>
    <property type="evidence" value="ECO:0007669"/>
    <property type="project" value="UniProtKB-SubCell"/>
</dbReference>
<evidence type="ECO:0000256" key="5">
    <source>
        <dbReference type="ARBA" id="ARBA00022840"/>
    </source>
</evidence>
<evidence type="ECO:0000256" key="1">
    <source>
        <dbReference type="ARBA" id="ARBA00006583"/>
    </source>
</evidence>
<evidence type="ECO:0000259" key="13">
    <source>
        <dbReference type="SMART" id="SM00760"/>
    </source>
</evidence>
<evidence type="ECO:0000256" key="3">
    <source>
        <dbReference type="ARBA" id="ARBA00022705"/>
    </source>
</evidence>
<sequence>MTNEELWREILGELELTVSKANFATWFQNTFVADQSEGKITVGTPSAFVKEWLEDKYQKNILKFLRLRSPEVRSIEFKVVSKEAPQEKKVSETKNAEEQMDFREIYIDRETNLNPRYTFDNFIVGTFNELVHASALSVINNLGVLYNPLFIYGGVGLGKTHLMQAIGNKIKTDRPEKKIFYISAERFANELVSAIRNNETGIFKDKYRSYDVMILDDIQFISSRGSSTQEEIFHTFNTLYQANKQIIFSSDRPPKSISNIEDRLRSRFEGGMIADIAEPDYETRLAILQSKAAEKQEYRPSSEVLEHIAASVQSNIRELEGSLNSIIARSKIKKRPLSLPEVKEILIKNEKPRKTLSSQHIIRKIAQFYEVPEKNLFEKTRRKEVVKPRQIAMYLMREDFNGSFPYIGKKFGGRDHTTAIHAYTKILNDLKKDDRLKEELKTIRAQLYEEEKQ</sequence>
<dbReference type="CDD" id="cd00009">
    <property type="entry name" value="AAA"/>
    <property type="match status" value="1"/>
</dbReference>
<keyword evidence="4 8" id="KW-0547">Nucleotide-binding</keyword>
<dbReference type="AlphaFoldDB" id="A0A1G2EV14"/>
<accession>A0A1G2EV14</accession>
<proteinExistence type="inferred from homology"/>
<dbReference type="InterPro" id="IPR013159">
    <property type="entry name" value="DnaA_C"/>
</dbReference>
<feature type="binding site" evidence="8">
    <location>
        <position position="156"/>
    </location>
    <ligand>
        <name>ATP</name>
        <dbReference type="ChEBI" id="CHEBI:30616"/>
    </ligand>
</feature>
<feature type="domain" description="Chromosomal replication initiator DnaA C-terminal" evidence="13">
    <location>
        <begin position="357"/>
        <end position="426"/>
    </location>
</feature>
<dbReference type="GO" id="GO:0005886">
    <property type="term" value="C:plasma membrane"/>
    <property type="evidence" value="ECO:0007669"/>
    <property type="project" value="TreeGrafter"/>
</dbReference>
<dbReference type="EMBL" id="MHMQ01000033">
    <property type="protein sequence ID" value="OGZ29649.1"/>
    <property type="molecule type" value="Genomic_DNA"/>
</dbReference>
<dbReference type="InterPro" id="IPR024633">
    <property type="entry name" value="DnaA_N_dom"/>
</dbReference>
<dbReference type="Pfam" id="PF08299">
    <property type="entry name" value="Bac_DnaA_C"/>
    <property type="match status" value="1"/>
</dbReference>
<dbReference type="InterPro" id="IPR010921">
    <property type="entry name" value="Trp_repressor/repl_initiator"/>
</dbReference>
<dbReference type="SUPFAM" id="SSF48295">
    <property type="entry name" value="TrpR-like"/>
    <property type="match status" value="1"/>
</dbReference>
<dbReference type="PANTHER" id="PTHR30050:SF2">
    <property type="entry name" value="CHROMOSOMAL REPLICATION INITIATOR PROTEIN DNAA"/>
    <property type="match status" value="1"/>
</dbReference>
<comment type="caution">
    <text evidence="8">Lacks conserved residue(s) required for the propagation of feature annotation.</text>
</comment>
<dbReference type="SMART" id="SM00760">
    <property type="entry name" value="Bac_DnaA_C"/>
    <property type="match status" value="1"/>
</dbReference>
<organism evidence="14 15">
    <name type="scientific">Candidatus Niyogibacteria bacterium RIFCSPLOWO2_01_FULL_45_48</name>
    <dbReference type="NCBI Taxonomy" id="1801724"/>
    <lineage>
        <taxon>Bacteria</taxon>
        <taxon>Candidatus Niyogiibacteriota</taxon>
    </lineage>
</organism>
<dbReference type="GO" id="GO:0006270">
    <property type="term" value="P:DNA replication initiation"/>
    <property type="evidence" value="ECO:0007669"/>
    <property type="project" value="UniProtKB-UniRule"/>
</dbReference>
<evidence type="ECO:0000256" key="10">
    <source>
        <dbReference type="RuleBase" id="RU000577"/>
    </source>
</evidence>
<dbReference type="FunFam" id="3.40.50.300:FF:000668">
    <property type="entry name" value="Chromosomal replication initiator protein DnaA"/>
    <property type="match status" value="1"/>
</dbReference>
<evidence type="ECO:0000256" key="4">
    <source>
        <dbReference type="ARBA" id="ARBA00022741"/>
    </source>
</evidence>
<keyword evidence="2 8" id="KW-0963">Cytoplasm</keyword>
<keyword evidence="6 8" id="KW-0446">Lipid-binding</keyword>
<evidence type="ECO:0000313" key="14">
    <source>
        <dbReference type="EMBL" id="OGZ29649.1"/>
    </source>
</evidence>
<dbReference type="GO" id="GO:0006275">
    <property type="term" value="P:regulation of DNA replication"/>
    <property type="evidence" value="ECO:0007669"/>
    <property type="project" value="UniProtKB-UniRule"/>
</dbReference>
<evidence type="ECO:0000256" key="2">
    <source>
        <dbReference type="ARBA" id="ARBA00022490"/>
    </source>
</evidence>
<evidence type="ECO:0000256" key="8">
    <source>
        <dbReference type="HAMAP-Rule" id="MF_00377"/>
    </source>
</evidence>
<dbReference type="GO" id="GO:0005524">
    <property type="term" value="F:ATP binding"/>
    <property type="evidence" value="ECO:0007669"/>
    <property type="project" value="UniProtKB-UniRule"/>
</dbReference>
<dbReference type="Proteomes" id="UP000177486">
    <property type="component" value="Unassembled WGS sequence"/>
</dbReference>
<dbReference type="Gene3D" id="3.30.300.180">
    <property type="match status" value="1"/>
</dbReference>
<dbReference type="InterPro" id="IPR027417">
    <property type="entry name" value="P-loop_NTPase"/>
</dbReference>
<dbReference type="GO" id="GO:0008289">
    <property type="term" value="F:lipid binding"/>
    <property type="evidence" value="ECO:0007669"/>
    <property type="project" value="UniProtKB-KW"/>
</dbReference>
<dbReference type="InterPro" id="IPR013317">
    <property type="entry name" value="DnaA_dom"/>
</dbReference>
<evidence type="ECO:0000256" key="9">
    <source>
        <dbReference type="NCBIfam" id="TIGR00362"/>
    </source>
</evidence>
<feature type="binding site" evidence="8">
    <location>
        <position position="159"/>
    </location>
    <ligand>
        <name>ATP</name>
        <dbReference type="ChEBI" id="CHEBI:30616"/>
    </ligand>
</feature>
<dbReference type="PRINTS" id="PR00051">
    <property type="entry name" value="DNAA"/>
</dbReference>
<dbReference type="SMART" id="SM00382">
    <property type="entry name" value="AAA"/>
    <property type="match status" value="1"/>
</dbReference>
<evidence type="ECO:0000256" key="7">
    <source>
        <dbReference type="ARBA" id="ARBA00023125"/>
    </source>
</evidence>
<reference evidence="14 15" key="1">
    <citation type="journal article" date="2016" name="Nat. Commun.">
        <title>Thousands of microbial genomes shed light on interconnected biogeochemical processes in an aquifer system.</title>
        <authorList>
            <person name="Anantharaman K."/>
            <person name="Brown C.T."/>
            <person name="Hug L.A."/>
            <person name="Sharon I."/>
            <person name="Castelle C.J."/>
            <person name="Probst A.J."/>
            <person name="Thomas B.C."/>
            <person name="Singh A."/>
            <person name="Wilkins M.J."/>
            <person name="Karaoz U."/>
            <person name="Brodie E.L."/>
            <person name="Williams K.H."/>
            <person name="Hubbard S.S."/>
            <person name="Banfield J.F."/>
        </authorList>
    </citation>
    <scope>NUCLEOTIDE SEQUENCE [LARGE SCALE GENOMIC DNA]</scope>
</reference>
<evidence type="ECO:0000256" key="11">
    <source>
        <dbReference type="RuleBase" id="RU004227"/>
    </source>
</evidence>
<comment type="similarity">
    <text evidence="1 8 11">Belongs to the DnaA family.</text>
</comment>
<name>A0A1G2EV14_9BACT</name>
<comment type="domain">
    <text evidence="8">Domain I is involved in oligomerization and binding regulators, domain II is flexibile and of varying length in different bacteria, domain III forms the AAA+ region, while domain IV binds dsDNA.</text>
</comment>
<comment type="subunit">
    <text evidence="8">Oligomerizes as a right-handed, spiral filament on DNA at oriC.</text>
</comment>
<dbReference type="CDD" id="cd06571">
    <property type="entry name" value="Bac_DnaA_C"/>
    <property type="match status" value="1"/>
</dbReference>
<comment type="subcellular location">
    <subcellularLocation>
        <location evidence="8">Cytoplasm</location>
    </subcellularLocation>
</comment>
<evidence type="ECO:0000313" key="15">
    <source>
        <dbReference type="Proteomes" id="UP000177486"/>
    </source>
</evidence>
<feature type="region of interest" description="Domain IV, binds dsDNA" evidence="8">
    <location>
        <begin position="331"/>
        <end position="453"/>
    </location>
</feature>
<dbReference type="Pfam" id="PF00308">
    <property type="entry name" value="Bac_DnaA"/>
    <property type="match status" value="1"/>
</dbReference>
<comment type="caution">
    <text evidence="14">The sequence shown here is derived from an EMBL/GenBank/DDBJ whole genome shotgun (WGS) entry which is preliminary data.</text>
</comment>
<dbReference type="PANTHER" id="PTHR30050">
    <property type="entry name" value="CHROMOSOMAL REPLICATION INITIATOR PROTEIN DNAA"/>
    <property type="match status" value="1"/>
</dbReference>
<dbReference type="HAMAP" id="MF_00377">
    <property type="entry name" value="DnaA_bact"/>
    <property type="match status" value="1"/>
</dbReference>
<protein>
    <recommendedName>
        <fullName evidence="8 9">Chromosomal replication initiator protein DnaA</fullName>
    </recommendedName>
</protein>
<dbReference type="InterPro" id="IPR038454">
    <property type="entry name" value="DnaA_N_sf"/>
</dbReference>
<feature type="region of interest" description="Domain I, interacts with DnaA modulators" evidence="8">
    <location>
        <begin position="1"/>
        <end position="89"/>
    </location>
</feature>
<dbReference type="Pfam" id="PF11638">
    <property type="entry name" value="DnaA_N"/>
    <property type="match status" value="1"/>
</dbReference>
<feature type="binding site" evidence="8">
    <location>
        <position position="158"/>
    </location>
    <ligand>
        <name>ATP</name>
        <dbReference type="ChEBI" id="CHEBI:30616"/>
    </ligand>
</feature>